<gene>
    <name evidence="1" type="ORF">CRU91_05245</name>
</gene>
<accession>A0A366MSG9</accession>
<dbReference type="Proteomes" id="UP000252669">
    <property type="component" value="Unassembled WGS sequence"/>
</dbReference>
<sequence>MNLDLKNKKILYIGQKFFGYEQEIINNLQKLEATVDFFDERPSNKFWYKLTLKLNLKNLLNGYINTYYNCIINKTRDIKYDYIFINKLESINYDILSKIKNIHNSSFFILYKWDSVKNYKPDTKAFNLFDKKFTFDSEDAQKYDNFKLLPLFYIDIYKNIKNNSIKYDMCFIGSGHSDRYLLIKKIKKSLGKDNIFFTFFYLGSKLTYLFRKIFDKRMKKASYKEFSFESLSQVQVVDYISKSNIIIDIEHPTQTGLTMRTIEMLGAKKKLVTTNKSIKKYDFYHSNNIFVIDRNNPIIDKDFIEKPYIEVDKEIYDKYYIRNWLIAIFDKEG</sequence>
<organism evidence="1 2">
    <name type="scientific">Aliarcobacter vitoriensis</name>
    <dbReference type="NCBI Taxonomy" id="2011099"/>
    <lineage>
        <taxon>Bacteria</taxon>
        <taxon>Pseudomonadati</taxon>
        <taxon>Campylobacterota</taxon>
        <taxon>Epsilonproteobacteria</taxon>
        <taxon>Campylobacterales</taxon>
        <taxon>Arcobacteraceae</taxon>
        <taxon>Aliarcobacter</taxon>
    </lineage>
</organism>
<name>A0A366MSG9_9BACT</name>
<evidence type="ECO:0000313" key="2">
    <source>
        <dbReference type="Proteomes" id="UP000252669"/>
    </source>
</evidence>
<proteinExistence type="predicted"/>
<protein>
    <submittedName>
        <fullName evidence="1">Uncharacterized protein</fullName>
    </submittedName>
</protein>
<comment type="caution">
    <text evidence="1">The sequence shown here is derived from an EMBL/GenBank/DDBJ whole genome shotgun (WGS) entry which is preliminary data.</text>
</comment>
<dbReference type="EMBL" id="PDKB01000007">
    <property type="protein sequence ID" value="RBQ29236.1"/>
    <property type="molecule type" value="Genomic_DNA"/>
</dbReference>
<dbReference type="OrthoDB" id="3251881at2"/>
<keyword evidence="2" id="KW-1185">Reference proteome</keyword>
<dbReference type="RefSeq" id="WP_113894120.1">
    <property type="nucleotide sequence ID" value="NZ_JANJGA010000008.1"/>
</dbReference>
<dbReference type="AlphaFoldDB" id="A0A366MSG9"/>
<evidence type="ECO:0000313" key="1">
    <source>
        <dbReference type="EMBL" id="RBQ29236.1"/>
    </source>
</evidence>
<reference evidence="1 2" key="1">
    <citation type="submission" date="2017-10" db="EMBL/GenBank/DDBJ databases">
        <title>Genomics of the genus Arcobacter.</title>
        <authorList>
            <person name="Perez-Cataluna A."/>
            <person name="Figueras M.J."/>
        </authorList>
    </citation>
    <scope>NUCLEOTIDE SEQUENCE [LARGE SCALE GENOMIC DNA]</scope>
    <source>
        <strain evidence="1 2">CECT 9230</strain>
    </source>
</reference>